<dbReference type="AlphaFoldDB" id="A0A1E5VQU4"/>
<accession>A0A1E5VQU4</accession>
<organism evidence="2 3">
    <name type="scientific">Dichanthelium oligosanthes</name>
    <dbReference type="NCBI Taxonomy" id="888268"/>
    <lineage>
        <taxon>Eukaryota</taxon>
        <taxon>Viridiplantae</taxon>
        <taxon>Streptophyta</taxon>
        <taxon>Embryophyta</taxon>
        <taxon>Tracheophyta</taxon>
        <taxon>Spermatophyta</taxon>
        <taxon>Magnoliopsida</taxon>
        <taxon>Liliopsida</taxon>
        <taxon>Poales</taxon>
        <taxon>Poaceae</taxon>
        <taxon>PACMAD clade</taxon>
        <taxon>Panicoideae</taxon>
        <taxon>Panicodae</taxon>
        <taxon>Paniceae</taxon>
        <taxon>Dichantheliinae</taxon>
        <taxon>Dichanthelium</taxon>
    </lineage>
</organism>
<gene>
    <name evidence="2" type="ORF">BAE44_0011504</name>
</gene>
<dbReference type="InterPro" id="IPR004158">
    <property type="entry name" value="DUF247_pln"/>
</dbReference>
<keyword evidence="3" id="KW-1185">Reference proteome</keyword>
<evidence type="ECO:0000313" key="3">
    <source>
        <dbReference type="Proteomes" id="UP000095767"/>
    </source>
</evidence>
<evidence type="ECO:0000313" key="2">
    <source>
        <dbReference type="EMBL" id="OEL27477.1"/>
    </source>
</evidence>
<dbReference type="PANTHER" id="PTHR31170">
    <property type="entry name" value="BNAC04G53230D PROTEIN"/>
    <property type="match status" value="1"/>
</dbReference>
<dbReference type="Pfam" id="PF03140">
    <property type="entry name" value="DUF247"/>
    <property type="match status" value="1"/>
</dbReference>
<proteinExistence type="predicted"/>
<keyword evidence="1" id="KW-0812">Transmembrane</keyword>
<keyword evidence="1" id="KW-0472">Membrane</keyword>
<dbReference type="OrthoDB" id="680488at2759"/>
<protein>
    <submittedName>
        <fullName evidence="2">Uncharacterized protein</fullName>
    </submittedName>
</protein>
<keyword evidence="1" id="KW-1133">Transmembrane helix</keyword>
<reference evidence="2 3" key="1">
    <citation type="submission" date="2016-09" db="EMBL/GenBank/DDBJ databases">
        <title>The draft genome of Dichanthelium oligosanthes: A C3 panicoid grass species.</title>
        <authorList>
            <person name="Studer A.J."/>
            <person name="Schnable J.C."/>
            <person name="Brutnell T.P."/>
        </authorList>
    </citation>
    <scope>NUCLEOTIDE SEQUENCE [LARGE SCALE GENOMIC DNA]</scope>
    <source>
        <strain evidence="3">cv. Kellogg 1175</strain>
        <tissue evidence="2">Leaf</tissue>
    </source>
</reference>
<dbReference type="EMBL" id="LWDX02032453">
    <property type="protein sequence ID" value="OEL27477.1"/>
    <property type="molecule type" value="Genomic_DNA"/>
</dbReference>
<comment type="caution">
    <text evidence="2">The sequence shown here is derived from an EMBL/GenBank/DDBJ whole genome shotgun (WGS) entry which is preliminary data.</text>
</comment>
<dbReference type="STRING" id="888268.A0A1E5VQU4"/>
<dbReference type="Proteomes" id="UP000095767">
    <property type="component" value="Unassembled WGS sequence"/>
</dbReference>
<dbReference type="PANTHER" id="PTHR31170:SF18">
    <property type="entry name" value="(WILD MALAYSIAN BANANA) HYPOTHETICAL PROTEIN"/>
    <property type="match status" value="1"/>
</dbReference>
<feature type="transmembrane region" description="Helical" evidence="1">
    <location>
        <begin position="403"/>
        <end position="430"/>
    </location>
</feature>
<sequence>MEVSRKERSWVVDVENQLNEEGAADPAAEAAMWRKHSIYRVPAHIKHPSSSYGPQLVSLGPFHCDNPDLPPMDEHKQRALLHLLRRTGRPVRDLVAALEEVVEQLEDAYMDLDDGWLRDRDGFTRVMVIDGCFLLEVLSTAADGAPGDYAPNDPIFSRHGELYVLPYVRRDMLMIENQLPLLVLQRLVAAVHGPDAATDDAINNLVLRFVSLTPDPPEIRGGGLALHPIDVCHRSLLHGTPSQVCKGRRDEFVPSATELDQAGIQFARSATRSLHDIHFLRGVLYIPELAVDENTEHKLLSLMAFERLHADAGANEVTAYVFFMDNVIKSAADVTLLCARGVVCNGLGDDKAVAKMFNRLGNKAVVDKRSPLRAVHGEVNAYRATRWNEWRASLIQNHAGNPWAIISLAAAVFLLVLTVVQTVYTVLPYYDSQQPQTRWSGGLHDEL</sequence>
<name>A0A1E5VQU4_9POAL</name>
<evidence type="ECO:0000256" key="1">
    <source>
        <dbReference type="SAM" id="Phobius"/>
    </source>
</evidence>